<dbReference type="EMBL" id="CAJZBQ010000014">
    <property type="protein sequence ID" value="CAG9315889.1"/>
    <property type="molecule type" value="Genomic_DNA"/>
</dbReference>
<dbReference type="GO" id="GO:0006888">
    <property type="term" value="P:endoplasmic reticulum to Golgi vesicle-mediated transport"/>
    <property type="evidence" value="ECO:0007669"/>
    <property type="project" value="InterPro"/>
</dbReference>
<protein>
    <recommendedName>
        <fullName evidence="10">Protein transport protein GOT1</fullName>
    </recommendedName>
</protein>
<evidence type="ECO:0000256" key="7">
    <source>
        <dbReference type="SAM" id="Phobius"/>
    </source>
</evidence>
<dbReference type="PANTHER" id="PTHR21493:SF9">
    <property type="entry name" value="GOLGI TRANSPORT PROTEIN 1-RELATED"/>
    <property type="match status" value="1"/>
</dbReference>
<feature type="transmembrane region" description="Helical" evidence="7">
    <location>
        <begin position="69"/>
        <end position="93"/>
    </location>
</feature>
<dbReference type="GO" id="GO:0042147">
    <property type="term" value="P:retrograde transport, endosome to Golgi"/>
    <property type="evidence" value="ECO:0007669"/>
    <property type="project" value="InterPro"/>
</dbReference>
<dbReference type="Pfam" id="PF04178">
    <property type="entry name" value="Got1"/>
    <property type="match status" value="1"/>
</dbReference>
<gene>
    <name evidence="8" type="ORF">BSTOLATCC_MIC14633</name>
</gene>
<feature type="transmembrane region" description="Helical" evidence="7">
    <location>
        <begin position="12"/>
        <end position="28"/>
    </location>
</feature>
<proteinExistence type="inferred from homology"/>
<keyword evidence="2 7" id="KW-0812">Transmembrane</keyword>
<dbReference type="InterPro" id="IPR007305">
    <property type="entry name" value="Vesicle_transpt_Got1/SFT2"/>
</dbReference>
<evidence type="ECO:0000256" key="3">
    <source>
        <dbReference type="ARBA" id="ARBA00022989"/>
    </source>
</evidence>
<sequence>MNFSNKSIGSPITVLGLILYLIGVFLWFDRLFLLIGNTLFLIGTGYLTGISGLIFFFMKPSKLKGTICYFIGFFLILVGWSTVGGILQLYGIYQLFKDFIPQILHSVKFIPGIGPILSNSQFYQDLIMKLNKGKKSSYV</sequence>
<comment type="similarity">
    <text evidence="6">Belongs to the GOT1 family.</text>
</comment>
<evidence type="ECO:0000256" key="6">
    <source>
        <dbReference type="ARBA" id="ARBA00025799"/>
    </source>
</evidence>
<evidence type="ECO:0008006" key="10">
    <source>
        <dbReference type="Google" id="ProtNLM"/>
    </source>
</evidence>
<keyword evidence="4" id="KW-0333">Golgi apparatus</keyword>
<evidence type="ECO:0000256" key="4">
    <source>
        <dbReference type="ARBA" id="ARBA00023034"/>
    </source>
</evidence>
<evidence type="ECO:0000256" key="2">
    <source>
        <dbReference type="ARBA" id="ARBA00022692"/>
    </source>
</evidence>
<evidence type="ECO:0000256" key="1">
    <source>
        <dbReference type="ARBA" id="ARBA00004653"/>
    </source>
</evidence>
<evidence type="ECO:0000256" key="5">
    <source>
        <dbReference type="ARBA" id="ARBA00023136"/>
    </source>
</evidence>
<dbReference type="Proteomes" id="UP001162131">
    <property type="component" value="Unassembled WGS sequence"/>
</dbReference>
<keyword evidence="3 7" id="KW-1133">Transmembrane helix</keyword>
<dbReference type="GO" id="GO:0005829">
    <property type="term" value="C:cytosol"/>
    <property type="evidence" value="ECO:0007669"/>
    <property type="project" value="GOC"/>
</dbReference>
<evidence type="ECO:0000313" key="9">
    <source>
        <dbReference type="Proteomes" id="UP001162131"/>
    </source>
</evidence>
<comment type="subcellular location">
    <subcellularLocation>
        <location evidence="1">Golgi apparatus membrane</location>
        <topology evidence="1">Multi-pass membrane protein</topology>
    </subcellularLocation>
</comment>
<feature type="transmembrane region" description="Helical" evidence="7">
    <location>
        <begin position="34"/>
        <end position="57"/>
    </location>
</feature>
<dbReference type="InterPro" id="IPR045176">
    <property type="entry name" value="Got1"/>
</dbReference>
<name>A0AAU9IK71_9CILI</name>
<evidence type="ECO:0000313" key="8">
    <source>
        <dbReference type="EMBL" id="CAG9315889.1"/>
    </source>
</evidence>
<comment type="caution">
    <text evidence="8">The sequence shown here is derived from an EMBL/GenBank/DDBJ whole genome shotgun (WGS) entry which is preliminary data.</text>
</comment>
<accession>A0AAU9IK71</accession>
<keyword evidence="9" id="KW-1185">Reference proteome</keyword>
<organism evidence="8 9">
    <name type="scientific">Blepharisma stoltei</name>
    <dbReference type="NCBI Taxonomy" id="1481888"/>
    <lineage>
        <taxon>Eukaryota</taxon>
        <taxon>Sar</taxon>
        <taxon>Alveolata</taxon>
        <taxon>Ciliophora</taxon>
        <taxon>Postciliodesmatophora</taxon>
        <taxon>Heterotrichea</taxon>
        <taxon>Heterotrichida</taxon>
        <taxon>Blepharismidae</taxon>
        <taxon>Blepharisma</taxon>
    </lineage>
</organism>
<dbReference type="PANTHER" id="PTHR21493">
    <property type="entry name" value="CGI-141-RELATED/LIPASE CONTAINING PROTEIN"/>
    <property type="match status" value="1"/>
</dbReference>
<dbReference type="AlphaFoldDB" id="A0AAU9IK71"/>
<reference evidence="8" key="1">
    <citation type="submission" date="2021-09" db="EMBL/GenBank/DDBJ databases">
        <authorList>
            <consortium name="AG Swart"/>
            <person name="Singh M."/>
            <person name="Singh A."/>
            <person name="Seah K."/>
            <person name="Emmerich C."/>
        </authorList>
    </citation>
    <scope>NUCLEOTIDE SEQUENCE</scope>
    <source>
        <strain evidence="8">ATCC30299</strain>
    </source>
</reference>
<dbReference type="GO" id="GO:0000139">
    <property type="term" value="C:Golgi membrane"/>
    <property type="evidence" value="ECO:0007669"/>
    <property type="project" value="UniProtKB-SubCell"/>
</dbReference>
<keyword evidence="5 7" id="KW-0472">Membrane</keyword>